<dbReference type="SUPFAM" id="SSF52058">
    <property type="entry name" value="L domain-like"/>
    <property type="match status" value="1"/>
</dbReference>
<reference evidence="2 3" key="1">
    <citation type="submission" date="2024-03" db="EMBL/GenBank/DDBJ databases">
        <authorList>
            <person name="Gkanogiannis A."/>
            <person name="Becerra Lopez-Lavalle L."/>
        </authorList>
    </citation>
    <scope>NUCLEOTIDE SEQUENCE [LARGE SCALE GENOMIC DNA]</scope>
</reference>
<dbReference type="Proteomes" id="UP001642487">
    <property type="component" value="Chromosome 7"/>
</dbReference>
<dbReference type="Gene3D" id="3.40.50.300">
    <property type="entry name" value="P-loop containing nucleotide triphosphate hydrolases"/>
    <property type="match status" value="1"/>
</dbReference>
<evidence type="ECO:0000313" key="3">
    <source>
        <dbReference type="Proteomes" id="UP001642487"/>
    </source>
</evidence>
<dbReference type="InterPro" id="IPR044974">
    <property type="entry name" value="Disease_R_plants"/>
</dbReference>
<protein>
    <recommendedName>
        <fullName evidence="1">TIR domain-containing protein</fullName>
    </recommendedName>
</protein>
<dbReference type="InterPro" id="IPR002182">
    <property type="entry name" value="NB-ARC"/>
</dbReference>
<feature type="domain" description="TIR" evidence="1">
    <location>
        <begin position="22"/>
        <end position="149"/>
    </location>
</feature>
<dbReference type="InterPro" id="IPR032675">
    <property type="entry name" value="LRR_dom_sf"/>
</dbReference>
<organism evidence="2 3">
    <name type="scientific">Citrullus colocynthis</name>
    <name type="common">colocynth</name>
    <dbReference type="NCBI Taxonomy" id="252529"/>
    <lineage>
        <taxon>Eukaryota</taxon>
        <taxon>Viridiplantae</taxon>
        <taxon>Streptophyta</taxon>
        <taxon>Embryophyta</taxon>
        <taxon>Tracheophyta</taxon>
        <taxon>Spermatophyta</taxon>
        <taxon>Magnoliopsida</taxon>
        <taxon>eudicotyledons</taxon>
        <taxon>Gunneridae</taxon>
        <taxon>Pentapetalae</taxon>
        <taxon>rosids</taxon>
        <taxon>fabids</taxon>
        <taxon>Cucurbitales</taxon>
        <taxon>Cucurbitaceae</taxon>
        <taxon>Benincaseae</taxon>
        <taxon>Citrullus</taxon>
    </lineage>
</organism>
<name>A0ABP0Z445_9ROSI</name>
<dbReference type="Pfam" id="PF00931">
    <property type="entry name" value="NB-ARC"/>
    <property type="match status" value="1"/>
</dbReference>
<dbReference type="PANTHER" id="PTHR11017">
    <property type="entry name" value="LEUCINE-RICH REPEAT-CONTAINING PROTEIN"/>
    <property type="match status" value="1"/>
</dbReference>
<dbReference type="Gene3D" id="3.80.10.10">
    <property type="entry name" value="Ribonuclease Inhibitor"/>
    <property type="match status" value="1"/>
</dbReference>
<dbReference type="InterPro" id="IPR035897">
    <property type="entry name" value="Toll_tir_struct_dom_sf"/>
</dbReference>
<dbReference type="InterPro" id="IPR042197">
    <property type="entry name" value="Apaf_helical"/>
</dbReference>
<dbReference type="Pfam" id="PF01582">
    <property type="entry name" value="TIR"/>
    <property type="match status" value="1"/>
</dbReference>
<evidence type="ECO:0000313" key="2">
    <source>
        <dbReference type="EMBL" id="CAK9326091.1"/>
    </source>
</evidence>
<keyword evidence="3" id="KW-1185">Reference proteome</keyword>
<dbReference type="PANTHER" id="PTHR11017:SF479">
    <property type="entry name" value="DISEASE RESISTANCE PROTEIN (TIR-NBS-LRR CLASS) FAMILY"/>
    <property type="match status" value="1"/>
</dbReference>
<sequence length="547" mass="62961">MAESLSSSSFQPISTPINNIAAQYDLFVSFRGEDVRNNFVSHLQAAFKRKGTATFFDEELKRGQQIAPALLKAIHKQSSISVVVFSENYAFSRWCLDELSKILECRNIYGQIHQMSERKQGVMQKPFSKHQETLQQDEIQRWRDALTEIANLSDRVERIDSCLRDSNDDVRILGIWEMGGIGKTTVATALLSGKKVLIVLYDIDDIEQLENLVGGRNWFGVGSRIVITTRNRQLLTDQVDEVYDYAKEQLSDEEGLLLFSRYAFKTSQPPEDYLELSRKAIHYAPGIPLALKLLVSYLRKKDERTWKSALARLERFSDDEIYRKVLELSFEGLNLNEKDILLDVACFFKGEDVELASLVWEACGFLSHDAISRCEKQLFEKRALNQGASKIQYIILDLSETKEVLELGEEAFVKMEKLILLKFFSRQLDEISTNRRLPRGLTTLPNSTYHFWDHYPNKFHASKFHPLNLVGLFLRQSCIRQLWKGHRTFKRLKHIDLNNSKHLSEIPDLSGAQYLEHIDSHGCTESSKIHSSVSTLSETHLSESKWL</sequence>
<dbReference type="SMART" id="SM00255">
    <property type="entry name" value="TIR"/>
    <property type="match status" value="1"/>
</dbReference>
<dbReference type="Gene3D" id="3.40.50.10140">
    <property type="entry name" value="Toll/interleukin-1 receptor homology (TIR) domain"/>
    <property type="match status" value="1"/>
</dbReference>
<dbReference type="SUPFAM" id="SSF52200">
    <property type="entry name" value="Toll/Interleukin receptor TIR domain"/>
    <property type="match status" value="1"/>
</dbReference>
<gene>
    <name evidence="2" type="ORF">CITCOLO1_LOCUS18423</name>
</gene>
<evidence type="ECO:0000259" key="1">
    <source>
        <dbReference type="PROSITE" id="PS50104"/>
    </source>
</evidence>
<dbReference type="PRINTS" id="PR00364">
    <property type="entry name" value="DISEASERSIST"/>
</dbReference>
<dbReference type="PROSITE" id="PS50104">
    <property type="entry name" value="TIR"/>
    <property type="match status" value="1"/>
</dbReference>
<dbReference type="InterPro" id="IPR000157">
    <property type="entry name" value="TIR_dom"/>
</dbReference>
<proteinExistence type="predicted"/>
<dbReference type="Gene3D" id="1.10.8.430">
    <property type="entry name" value="Helical domain of apoptotic protease-activating factors"/>
    <property type="match status" value="1"/>
</dbReference>
<accession>A0ABP0Z445</accession>
<dbReference type="SUPFAM" id="SSF52540">
    <property type="entry name" value="P-loop containing nucleoside triphosphate hydrolases"/>
    <property type="match status" value="1"/>
</dbReference>
<dbReference type="EMBL" id="OZ021741">
    <property type="protein sequence ID" value="CAK9326091.1"/>
    <property type="molecule type" value="Genomic_DNA"/>
</dbReference>
<dbReference type="InterPro" id="IPR027417">
    <property type="entry name" value="P-loop_NTPase"/>
</dbReference>